<proteinExistence type="predicted"/>
<protein>
    <submittedName>
        <fullName evidence="1">Uncharacterized protein</fullName>
    </submittedName>
</protein>
<reference evidence="1" key="1">
    <citation type="submission" date="2016-03" db="EMBL/GenBank/DDBJ databases">
        <title>Draft genome sequence of Rosellinia necatrix.</title>
        <authorList>
            <person name="Kanematsu S."/>
        </authorList>
    </citation>
    <scope>NUCLEOTIDE SEQUENCE [LARGE SCALE GENOMIC DNA]</scope>
    <source>
        <strain evidence="1">W97</strain>
    </source>
</reference>
<sequence>MSDISKTSPEVQERKTRLNLRRFKPVRYCISVEPGSESHIEIDELQTQPGFIQY</sequence>
<gene>
    <name evidence="1" type="ORF">SAMD00023353_1001430</name>
</gene>
<dbReference type="Proteomes" id="UP000054516">
    <property type="component" value="Unassembled WGS sequence"/>
</dbReference>
<dbReference type="EMBL" id="DF977455">
    <property type="protein sequence ID" value="GAW25641.1"/>
    <property type="molecule type" value="Genomic_DNA"/>
</dbReference>
<keyword evidence="2" id="KW-1185">Reference proteome</keyword>
<name>A0A1S8A6F4_ROSNE</name>
<organism evidence="1">
    <name type="scientific">Rosellinia necatrix</name>
    <name type="common">White root-rot fungus</name>
    <dbReference type="NCBI Taxonomy" id="77044"/>
    <lineage>
        <taxon>Eukaryota</taxon>
        <taxon>Fungi</taxon>
        <taxon>Dikarya</taxon>
        <taxon>Ascomycota</taxon>
        <taxon>Pezizomycotina</taxon>
        <taxon>Sordariomycetes</taxon>
        <taxon>Xylariomycetidae</taxon>
        <taxon>Xylariales</taxon>
        <taxon>Xylariaceae</taxon>
        <taxon>Rosellinia</taxon>
    </lineage>
</organism>
<evidence type="ECO:0000313" key="2">
    <source>
        <dbReference type="Proteomes" id="UP000054516"/>
    </source>
</evidence>
<evidence type="ECO:0000313" key="1">
    <source>
        <dbReference type="EMBL" id="GAW25641.1"/>
    </source>
</evidence>
<dbReference type="AlphaFoldDB" id="A0A1S8A6F4"/>
<accession>A0A1S8A6F4</accession>